<feature type="domain" description="Protein kinase" evidence="4">
    <location>
        <begin position="344"/>
        <end position="536"/>
    </location>
</feature>
<dbReference type="InterPro" id="IPR015943">
    <property type="entry name" value="WD40/YVTN_repeat-like_dom_sf"/>
</dbReference>
<dbReference type="Proteomes" id="UP000663827">
    <property type="component" value="Unassembled WGS sequence"/>
</dbReference>
<dbReference type="CDD" id="cd00200">
    <property type="entry name" value="WD40"/>
    <property type="match status" value="1"/>
</dbReference>
<keyword evidence="2" id="KW-0677">Repeat</keyword>
<name>A0A8H3DXQ5_9AGAM</name>
<protein>
    <recommendedName>
        <fullName evidence="4">Protein kinase domain-containing protein</fullName>
    </recommendedName>
</protein>
<dbReference type="InterPro" id="IPR020472">
    <property type="entry name" value="WD40_PAC1"/>
</dbReference>
<dbReference type="InterPro" id="IPR019775">
    <property type="entry name" value="WD40_repeat_CS"/>
</dbReference>
<comment type="caution">
    <text evidence="5">The sequence shown here is derived from an EMBL/GenBank/DDBJ whole genome shotgun (WGS) entry which is preliminary data.</text>
</comment>
<reference evidence="5" key="1">
    <citation type="submission" date="2021-01" db="EMBL/GenBank/DDBJ databases">
        <authorList>
            <person name="Kaushik A."/>
        </authorList>
    </citation>
    <scope>NUCLEOTIDE SEQUENCE</scope>
    <source>
        <strain evidence="5">AG5</strain>
    </source>
</reference>
<dbReference type="InterPro" id="IPR001680">
    <property type="entry name" value="WD40_rpt"/>
</dbReference>
<dbReference type="InterPro" id="IPR000719">
    <property type="entry name" value="Prot_kinase_dom"/>
</dbReference>
<feature type="repeat" description="WD" evidence="3">
    <location>
        <begin position="223"/>
        <end position="264"/>
    </location>
</feature>
<evidence type="ECO:0000256" key="2">
    <source>
        <dbReference type="ARBA" id="ARBA00022737"/>
    </source>
</evidence>
<dbReference type="PRINTS" id="PR00320">
    <property type="entry name" value="GPROTEINBRPT"/>
</dbReference>
<dbReference type="InterPro" id="IPR011009">
    <property type="entry name" value="Kinase-like_dom_sf"/>
</dbReference>
<feature type="repeat" description="WD" evidence="3">
    <location>
        <begin position="180"/>
        <end position="221"/>
    </location>
</feature>
<keyword evidence="1 3" id="KW-0853">WD repeat</keyword>
<dbReference type="Gene3D" id="2.130.10.10">
    <property type="entry name" value="YVTN repeat-like/Quinoprotein amine dehydrogenase"/>
    <property type="match status" value="3"/>
</dbReference>
<dbReference type="AlphaFoldDB" id="A0A8H3DXQ5"/>
<feature type="repeat" description="WD" evidence="3">
    <location>
        <begin position="137"/>
        <end position="178"/>
    </location>
</feature>
<dbReference type="SMART" id="SM00320">
    <property type="entry name" value="WD40"/>
    <property type="match status" value="7"/>
</dbReference>
<accession>A0A8H3DXQ5</accession>
<dbReference type="InterPro" id="IPR001245">
    <property type="entry name" value="Ser-Thr/Tyr_kinase_cat_dom"/>
</dbReference>
<dbReference type="GO" id="GO:0004672">
    <property type="term" value="F:protein kinase activity"/>
    <property type="evidence" value="ECO:0007669"/>
    <property type="project" value="InterPro"/>
</dbReference>
<evidence type="ECO:0000259" key="4">
    <source>
        <dbReference type="PROSITE" id="PS50011"/>
    </source>
</evidence>
<dbReference type="SUPFAM" id="SSF56112">
    <property type="entry name" value="Protein kinase-like (PK-like)"/>
    <property type="match status" value="1"/>
</dbReference>
<evidence type="ECO:0000313" key="6">
    <source>
        <dbReference type="Proteomes" id="UP000663827"/>
    </source>
</evidence>
<dbReference type="SUPFAM" id="SSF50998">
    <property type="entry name" value="Quinoprotein alcohol dehydrogenase-like"/>
    <property type="match status" value="1"/>
</dbReference>
<dbReference type="PANTHER" id="PTHR19879">
    <property type="entry name" value="TRANSCRIPTION INITIATION FACTOR TFIID"/>
    <property type="match status" value="1"/>
</dbReference>
<evidence type="ECO:0000256" key="1">
    <source>
        <dbReference type="ARBA" id="ARBA00022574"/>
    </source>
</evidence>
<dbReference type="InterPro" id="IPR011047">
    <property type="entry name" value="Quinoprotein_ADH-like_sf"/>
</dbReference>
<dbReference type="PROSITE" id="PS50011">
    <property type="entry name" value="PROTEIN_KINASE_DOM"/>
    <property type="match status" value="1"/>
</dbReference>
<proteinExistence type="predicted"/>
<gene>
    <name evidence="5" type="ORF">RDB_LOCUS54636</name>
</gene>
<dbReference type="PROSITE" id="PS50082">
    <property type="entry name" value="WD_REPEATS_2"/>
    <property type="match status" value="5"/>
</dbReference>
<dbReference type="Pfam" id="PF00400">
    <property type="entry name" value="WD40"/>
    <property type="match status" value="6"/>
</dbReference>
<dbReference type="Gene3D" id="1.10.510.10">
    <property type="entry name" value="Transferase(Phosphotransferase) domain 1"/>
    <property type="match status" value="1"/>
</dbReference>
<evidence type="ECO:0000256" key="3">
    <source>
        <dbReference type="PROSITE-ProRule" id="PRU00221"/>
    </source>
</evidence>
<dbReference type="EMBL" id="CAJNJQ010001091">
    <property type="protein sequence ID" value="CAE7119112.1"/>
    <property type="molecule type" value="Genomic_DNA"/>
</dbReference>
<dbReference type="PANTHER" id="PTHR19879:SF9">
    <property type="entry name" value="TRANSCRIPTION INITIATION FACTOR TFIID SUBUNIT 5"/>
    <property type="match status" value="1"/>
</dbReference>
<organism evidence="5 6">
    <name type="scientific">Rhizoctonia solani</name>
    <dbReference type="NCBI Taxonomy" id="456999"/>
    <lineage>
        <taxon>Eukaryota</taxon>
        <taxon>Fungi</taxon>
        <taxon>Dikarya</taxon>
        <taxon>Basidiomycota</taxon>
        <taxon>Agaricomycotina</taxon>
        <taxon>Agaricomycetes</taxon>
        <taxon>Cantharellales</taxon>
        <taxon>Ceratobasidiaceae</taxon>
        <taxon>Rhizoctonia</taxon>
    </lineage>
</organism>
<sequence>MVVHEGHIGAVNSVVFSPDGKSVVSGSIDETIRTWDAHSSSQIGEPLRGIGNEVHSMAYSPLGNLFASGDNTIRFWDPNTSQQSGNTLKGYCSFLSIAFSQDAKLIASGSGGPYSRSPAPVVQVWNVQTREAASGPFMGHTNWVQSVSFSPNGTWLVSGSGDNTVRIWDVERGTTIVGPLEEHTEWVRSAVFSPDGARIVSCSDDASIRFWDARSGRMAGNPYRGHIGRVHSAVFSPCGTYIASGGYDTTVCLWDIRTGRQVCQPFKEHTNAVNSVAFSPCGQYIASGSSDCKVIIRGMLDGVPDLDDTFGPRMVTSQMATQQMFECLRRAGCVDHSSQMDSGQKTAIISSGGDFGEIWEGKLDIGAKVAIKAWRTNPLERCDSRAFERAAHELFDLSRMDHPNVHRLQGVIMFRDRYLGIVSEWMGNGNLYEYLLKRPDADRYQLCVQVASGLEYMHSRGKVHGDLKAVHVLVSSDGIARLSHMDSSVFSEVKSLVFFANSTIRWAAPEILLEEVQQKTTQTDLYALGMTMLVIT</sequence>
<feature type="repeat" description="WD" evidence="3">
    <location>
        <begin position="266"/>
        <end position="296"/>
    </location>
</feature>
<dbReference type="Pfam" id="PF07714">
    <property type="entry name" value="PK_Tyr_Ser-Thr"/>
    <property type="match status" value="1"/>
</dbReference>
<evidence type="ECO:0000313" key="5">
    <source>
        <dbReference type="EMBL" id="CAE7119112.1"/>
    </source>
</evidence>
<feature type="repeat" description="WD" evidence="3">
    <location>
        <begin position="4"/>
        <end position="45"/>
    </location>
</feature>
<dbReference type="PROSITE" id="PS00678">
    <property type="entry name" value="WD_REPEATS_1"/>
    <property type="match status" value="3"/>
</dbReference>
<dbReference type="GO" id="GO:0005524">
    <property type="term" value="F:ATP binding"/>
    <property type="evidence" value="ECO:0007669"/>
    <property type="project" value="InterPro"/>
</dbReference>
<dbReference type="PROSITE" id="PS50294">
    <property type="entry name" value="WD_REPEATS_REGION"/>
    <property type="match status" value="5"/>
</dbReference>